<dbReference type="OrthoDB" id="9802518at2"/>
<proteinExistence type="predicted"/>
<dbReference type="Pfam" id="PF06175">
    <property type="entry name" value="MiaE"/>
    <property type="match status" value="1"/>
</dbReference>
<gene>
    <name evidence="1" type="primary">miaE</name>
    <name evidence="1" type="ordered locus">P9515_04501</name>
</gene>
<dbReference type="eggNOG" id="COG4445">
    <property type="taxonomic scope" value="Bacteria"/>
</dbReference>
<dbReference type="GO" id="GO:0006400">
    <property type="term" value="P:tRNA modification"/>
    <property type="evidence" value="ECO:0007669"/>
    <property type="project" value="InterPro"/>
</dbReference>
<dbReference type="Gene3D" id="1.20.1260.10">
    <property type="match status" value="1"/>
</dbReference>
<dbReference type="GeneID" id="60200513"/>
<dbReference type="InterPro" id="IPR012347">
    <property type="entry name" value="Ferritin-like"/>
</dbReference>
<dbReference type="PIRSF" id="PIRSF020736">
    <property type="entry name" value="MiaE"/>
    <property type="match status" value="1"/>
</dbReference>
<dbReference type="KEGG" id="pmc:P9515_04501"/>
<dbReference type="HOGENOM" id="CLU_056571_0_0_3"/>
<dbReference type="InterPro" id="IPR010386">
    <property type="entry name" value="tRNA-Hydrxlase_MiaE"/>
</dbReference>
<dbReference type="PANTHER" id="PTHR42637:SF1">
    <property type="entry name" value="TRNA 2-(METHYLSULFANYL)-N(6)-ISOPENTENYLADENOSINE(37) HYDROXYLASE"/>
    <property type="match status" value="1"/>
</dbReference>
<organism evidence="1 2">
    <name type="scientific">Prochlorococcus marinus (strain MIT 9515)</name>
    <dbReference type="NCBI Taxonomy" id="167542"/>
    <lineage>
        <taxon>Bacteria</taxon>
        <taxon>Bacillati</taxon>
        <taxon>Cyanobacteriota</taxon>
        <taxon>Cyanophyceae</taxon>
        <taxon>Synechococcales</taxon>
        <taxon>Prochlorococcaceae</taxon>
        <taxon>Prochlorococcus</taxon>
    </lineage>
</organism>
<reference evidence="1 2" key="1">
    <citation type="journal article" date="2007" name="PLoS Genet.">
        <title>Patterns and implications of gene gain and loss in the evolution of Prochlorococcus.</title>
        <authorList>
            <person name="Kettler G.C."/>
            <person name="Martiny A.C."/>
            <person name="Huang K."/>
            <person name="Zucker J."/>
            <person name="Coleman M.L."/>
            <person name="Rodrigue S."/>
            <person name="Chen F."/>
            <person name="Lapidus A."/>
            <person name="Ferriera S."/>
            <person name="Johnson J."/>
            <person name="Steglich C."/>
            <person name="Church G.M."/>
            <person name="Richardson P."/>
            <person name="Chisholm S.W."/>
        </authorList>
    </citation>
    <scope>NUCLEOTIDE SEQUENCE [LARGE SCALE GENOMIC DNA]</scope>
    <source>
        <strain evidence="1 2">MIT 9515</strain>
    </source>
</reference>
<name>A2BV48_PROM5</name>
<dbReference type="AlphaFoldDB" id="A2BV48"/>
<dbReference type="InterPro" id="IPR009078">
    <property type="entry name" value="Ferritin-like_SF"/>
</dbReference>
<dbReference type="CDD" id="cd07910">
    <property type="entry name" value="MiaE"/>
    <property type="match status" value="1"/>
</dbReference>
<protein>
    <submittedName>
        <fullName evidence="1">Putative tRNA-(MS[2]IO[6]A)-hydroxylase-like protein</fullName>
    </submittedName>
</protein>
<dbReference type="EMBL" id="CP000552">
    <property type="protein sequence ID" value="ABM71659.1"/>
    <property type="molecule type" value="Genomic_DNA"/>
</dbReference>
<dbReference type="GO" id="GO:0045301">
    <property type="term" value="F:tRNA 2-(methylsulfanyl)-N(6)-isopentenyladenosine(37) hydroxylase activity"/>
    <property type="evidence" value="ECO:0007669"/>
    <property type="project" value="InterPro"/>
</dbReference>
<dbReference type="SUPFAM" id="SSF47240">
    <property type="entry name" value="Ferritin-like"/>
    <property type="match status" value="1"/>
</dbReference>
<sequence length="202" mass="23351">MIVENKRPDFQIKHLTSSTSDVWIKLALSNPIDILIDHAHCERKAAGVAIQLMFRYPTEPNLSEVLSPIAREELEHFEKILYFLKDLGHSLKALKPPPYGSELAKNVRKEEPHRMLDSFLIAGLIEARSHERLSILSLNSENKSFRVLYKSLLESEARHFGIYWKLAKNKFSKDETGKRLKELAKIESEILSETYFLPRVHS</sequence>
<dbReference type="PANTHER" id="PTHR42637">
    <property type="entry name" value="TRNA-(MS[2]IO[6]A)-HYDROXYLASE"/>
    <property type="match status" value="1"/>
</dbReference>
<dbReference type="Proteomes" id="UP000001589">
    <property type="component" value="Chromosome"/>
</dbReference>
<dbReference type="RefSeq" id="WP_011819767.1">
    <property type="nucleotide sequence ID" value="NC_008817.1"/>
</dbReference>
<dbReference type="STRING" id="167542.P9515_04501"/>
<evidence type="ECO:0000313" key="1">
    <source>
        <dbReference type="EMBL" id="ABM71659.1"/>
    </source>
</evidence>
<accession>A2BV48</accession>
<evidence type="ECO:0000313" key="2">
    <source>
        <dbReference type="Proteomes" id="UP000001589"/>
    </source>
</evidence>